<dbReference type="AlphaFoldDB" id="A0A4Y6PSM9"/>
<protein>
    <submittedName>
        <fullName evidence="1">Uncharacterized protein</fullName>
    </submittedName>
</protein>
<keyword evidence="2" id="KW-1185">Reference proteome</keyword>
<evidence type="ECO:0000313" key="1">
    <source>
        <dbReference type="EMBL" id="QDG50775.1"/>
    </source>
</evidence>
<organism evidence="1 2">
    <name type="scientific">Persicimonas caeni</name>
    <dbReference type="NCBI Taxonomy" id="2292766"/>
    <lineage>
        <taxon>Bacteria</taxon>
        <taxon>Deltaproteobacteria</taxon>
        <taxon>Bradymonadales</taxon>
        <taxon>Bradymonadaceae</taxon>
        <taxon>Persicimonas</taxon>
    </lineage>
</organism>
<accession>A0A5B8Y7I2</accession>
<evidence type="ECO:0000313" key="2">
    <source>
        <dbReference type="Proteomes" id="UP000315995"/>
    </source>
</evidence>
<dbReference type="RefSeq" id="WP_141197267.1">
    <property type="nucleotide sequence ID" value="NZ_CP041186.1"/>
</dbReference>
<dbReference type="Proteomes" id="UP000315995">
    <property type="component" value="Chromosome"/>
</dbReference>
<gene>
    <name evidence="1" type="ORF">FIV42_08530</name>
</gene>
<sequence>MNLFEFDRSRARALRRMGWLLACATTWGAVGCDKEQEARSRQTAAETADVQAAGVAVTLKPCRLEVDSPADGEVDGTFDVAYEGKLPRKVEAKFGEGDELTNCISLGYTDGRLVSKGVREGVCSAKTEPSETSQLRAVDGSNLVALTFPDGELTYHYVTAPGDFSFLVTRTGYNLGPQPIDDVKVVDGRLVSLTLPAGQGEHKLEADYRAGKLIRVSERHADGEEVGYASFHYREDRLLKVERKLATMDAGQTEVVRLSYECTEDAEGTKN</sequence>
<accession>A0A4Y6PSM9</accession>
<proteinExistence type="predicted"/>
<dbReference type="EMBL" id="CP041186">
    <property type="protein sequence ID" value="QDG50775.1"/>
    <property type="molecule type" value="Genomic_DNA"/>
</dbReference>
<reference evidence="1 2" key="1">
    <citation type="submission" date="2019-06" db="EMBL/GenBank/DDBJ databases">
        <title>Persicimonas caeni gen. nov., sp. nov., a predatory bacterium isolated from solar saltern.</title>
        <authorList>
            <person name="Wang S."/>
        </authorList>
    </citation>
    <scope>NUCLEOTIDE SEQUENCE [LARGE SCALE GENOMIC DNA]</scope>
    <source>
        <strain evidence="1 2">YN101</strain>
    </source>
</reference>
<name>A0A4Y6PSM9_PERCE</name>